<organism evidence="2 3">
    <name type="scientific">Amycolatopsis suaedae</name>
    <dbReference type="NCBI Taxonomy" id="2510978"/>
    <lineage>
        <taxon>Bacteria</taxon>
        <taxon>Bacillati</taxon>
        <taxon>Actinomycetota</taxon>
        <taxon>Actinomycetes</taxon>
        <taxon>Pseudonocardiales</taxon>
        <taxon>Pseudonocardiaceae</taxon>
        <taxon>Amycolatopsis</taxon>
    </lineage>
</organism>
<feature type="transmembrane region" description="Helical" evidence="1">
    <location>
        <begin position="6"/>
        <end position="29"/>
    </location>
</feature>
<dbReference type="OrthoDB" id="3632269at2"/>
<dbReference type="Proteomes" id="UP000292003">
    <property type="component" value="Unassembled WGS sequence"/>
</dbReference>
<dbReference type="RefSeq" id="WP_130473339.1">
    <property type="nucleotide sequence ID" value="NZ_SFCC01000001.1"/>
</dbReference>
<dbReference type="EMBL" id="SFCC01000001">
    <property type="protein sequence ID" value="RZQ65771.1"/>
    <property type="molecule type" value="Genomic_DNA"/>
</dbReference>
<evidence type="ECO:0000313" key="2">
    <source>
        <dbReference type="EMBL" id="RZQ65771.1"/>
    </source>
</evidence>
<protein>
    <submittedName>
        <fullName evidence="2">Uncharacterized protein</fullName>
    </submittedName>
</protein>
<sequence>MSGSQVPLWVPIVVGLLGLAGVIGAQLVAGWREDRRWRRETAREELRWQRERERERENRSYEGRAQAYAEVVGAIEAFDWVLYRAREIADGQLDEHLEAELREVAARARDSLGTINVHAPESVRRMLRESMLRRSTVAIGLLNTPRHPDEQRLWDEGLREYRLLRAAMRRDLGLDAEDDATVHAEYADILGPPPRD</sequence>
<dbReference type="AlphaFoldDB" id="A0A4Q7JCY8"/>
<comment type="caution">
    <text evidence="2">The sequence shown here is derived from an EMBL/GenBank/DDBJ whole genome shotgun (WGS) entry which is preliminary data.</text>
</comment>
<evidence type="ECO:0000313" key="3">
    <source>
        <dbReference type="Proteomes" id="UP000292003"/>
    </source>
</evidence>
<keyword evidence="1" id="KW-0472">Membrane</keyword>
<proteinExistence type="predicted"/>
<reference evidence="2 3" key="1">
    <citation type="submission" date="2019-02" db="EMBL/GenBank/DDBJ databases">
        <title>Draft genome sequence of Amycolatopsis sp. 8-3EHSu isolated from roots of Suaeda maritima.</title>
        <authorList>
            <person name="Duangmal K."/>
            <person name="Chantavorakit T."/>
        </authorList>
    </citation>
    <scope>NUCLEOTIDE SEQUENCE [LARGE SCALE GENOMIC DNA]</scope>
    <source>
        <strain evidence="2 3">8-3EHSu</strain>
    </source>
</reference>
<gene>
    <name evidence="2" type="ORF">EWH70_01405</name>
</gene>
<accession>A0A4Q7JCY8</accession>
<keyword evidence="1" id="KW-0812">Transmembrane</keyword>
<name>A0A4Q7JCY8_9PSEU</name>
<keyword evidence="1" id="KW-1133">Transmembrane helix</keyword>
<evidence type="ECO:0000256" key="1">
    <source>
        <dbReference type="SAM" id="Phobius"/>
    </source>
</evidence>
<keyword evidence="3" id="KW-1185">Reference proteome</keyword>